<keyword evidence="1" id="KW-1133">Transmembrane helix</keyword>
<gene>
    <name evidence="3" type="ORF">DFJ66_7815</name>
</gene>
<evidence type="ECO:0000313" key="3">
    <source>
        <dbReference type="EMBL" id="RKT74456.1"/>
    </source>
</evidence>
<name>A0A495XNI4_9PSEU</name>
<dbReference type="AlphaFoldDB" id="A0A495XNI4"/>
<keyword evidence="1" id="KW-0472">Membrane</keyword>
<comment type="caution">
    <text evidence="3">The sequence shown here is derived from an EMBL/GenBank/DDBJ whole genome shotgun (WGS) entry which is preliminary data.</text>
</comment>
<feature type="signal peptide" evidence="2">
    <location>
        <begin position="1"/>
        <end position="17"/>
    </location>
</feature>
<protein>
    <submittedName>
        <fullName evidence="3">Uncharacterized protein</fullName>
    </submittedName>
</protein>
<keyword evidence="1" id="KW-0812">Transmembrane</keyword>
<reference evidence="3 4" key="1">
    <citation type="submission" date="2018-10" db="EMBL/GenBank/DDBJ databases">
        <title>Sequencing the genomes of 1000 actinobacteria strains.</title>
        <authorList>
            <person name="Klenk H.-P."/>
        </authorList>
    </citation>
    <scope>NUCLEOTIDE SEQUENCE [LARGE SCALE GENOMIC DNA]</scope>
    <source>
        <strain evidence="3 4">DSM 43911</strain>
    </source>
</reference>
<keyword evidence="4" id="KW-1185">Reference proteome</keyword>
<dbReference type="Proteomes" id="UP000272729">
    <property type="component" value="Unassembled WGS sequence"/>
</dbReference>
<organism evidence="3 4">
    <name type="scientific">Saccharothrix variisporea</name>
    <dbReference type="NCBI Taxonomy" id="543527"/>
    <lineage>
        <taxon>Bacteria</taxon>
        <taxon>Bacillati</taxon>
        <taxon>Actinomycetota</taxon>
        <taxon>Actinomycetes</taxon>
        <taxon>Pseudonocardiales</taxon>
        <taxon>Pseudonocardiaceae</taxon>
        <taxon>Saccharothrix</taxon>
    </lineage>
</organism>
<feature type="transmembrane region" description="Helical" evidence="1">
    <location>
        <begin position="135"/>
        <end position="154"/>
    </location>
</feature>
<accession>A0A495XNI4</accession>
<evidence type="ECO:0000313" key="4">
    <source>
        <dbReference type="Proteomes" id="UP000272729"/>
    </source>
</evidence>
<proteinExistence type="predicted"/>
<dbReference type="EMBL" id="RBXR01000001">
    <property type="protein sequence ID" value="RKT74456.1"/>
    <property type="molecule type" value="Genomic_DNA"/>
</dbReference>
<feature type="chain" id="PRO_5019747318" evidence="2">
    <location>
        <begin position="18"/>
        <end position="169"/>
    </location>
</feature>
<feature type="transmembrane region" description="Helical" evidence="1">
    <location>
        <begin position="86"/>
        <end position="106"/>
    </location>
</feature>
<keyword evidence="2" id="KW-0732">Signal</keyword>
<evidence type="ECO:0000256" key="1">
    <source>
        <dbReference type="SAM" id="Phobius"/>
    </source>
</evidence>
<sequence length="169" mass="17455">MLALTLLCLALPFTAVSCESSLGDVEVEYTGWELAFGGEPSIEVSGKPDTSPDESAALPPQPLMIITLAVLVLGLALLANPRAHAAVGVVTGAVAFLFLVATQVAVHSALGDELIESNDVEPSDVPDMIETRSGFWLALLLVALVAAYSARVLVASRRTAVAPTPPPAP</sequence>
<evidence type="ECO:0000256" key="2">
    <source>
        <dbReference type="SAM" id="SignalP"/>
    </source>
</evidence>
<feature type="transmembrane region" description="Helical" evidence="1">
    <location>
        <begin position="61"/>
        <end position="79"/>
    </location>
</feature>